<feature type="domain" description="Transposase IS801/IS1294" evidence="1">
    <location>
        <begin position="113"/>
        <end position="310"/>
    </location>
</feature>
<dbReference type="GO" id="GO:0004803">
    <property type="term" value="F:transposase activity"/>
    <property type="evidence" value="ECO:0007669"/>
    <property type="project" value="InterPro"/>
</dbReference>
<dbReference type="Proteomes" id="UP000198440">
    <property type="component" value="Unassembled WGS sequence"/>
</dbReference>
<dbReference type="GO" id="GO:0003677">
    <property type="term" value="F:DNA binding"/>
    <property type="evidence" value="ECO:0007669"/>
    <property type="project" value="InterPro"/>
</dbReference>
<dbReference type="Pfam" id="PF14319">
    <property type="entry name" value="Zn_Tnp_IS91"/>
    <property type="match status" value="1"/>
</dbReference>
<dbReference type="InterPro" id="IPR007069">
    <property type="entry name" value="Transposase_32"/>
</dbReference>
<dbReference type="NCBIfam" id="NF033538">
    <property type="entry name" value="transpos_IS91"/>
    <property type="match status" value="1"/>
</dbReference>
<dbReference type="EMBL" id="FZON01000097">
    <property type="protein sequence ID" value="SNT32396.1"/>
    <property type="molecule type" value="Genomic_DNA"/>
</dbReference>
<dbReference type="PANTHER" id="PTHR37023">
    <property type="entry name" value="TRANSPOSASE"/>
    <property type="match status" value="1"/>
</dbReference>
<organism evidence="3 4">
    <name type="scientific">Antarctobacter heliothermus</name>
    <dbReference type="NCBI Taxonomy" id="74033"/>
    <lineage>
        <taxon>Bacteria</taxon>
        <taxon>Pseudomonadati</taxon>
        <taxon>Pseudomonadota</taxon>
        <taxon>Alphaproteobacteria</taxon>
        <taxon>Rhodobacterales</taxon>
        <taxon>Roseobacteraceae</taxon>
        <taxon>Antarctobacter</taxon>
    </lineage>
</organism>
<accession>A0A239LPC2</accession>
<dbReference type="AlphaFoldDB" id="A0A239LPC2"/>
<dbReference type="InterPro" id="IPR054832">
    <property type="entry name" value="transpos_IS91"/>
</dbReference>
<gene>
    <name evidence="3" type="ORF">SAMN04488078_10973</name>
</gene>
<proteinExistence type="predicted"/>
<feature type="domain" description="Transposase zinc-binding" evidence="2">
    <location>
        <begin position="2"/>
        <end position="71"/>
    </location>
</feature>
<dbReference type="GO" id="GO:0006313">
    <property type="term" value="P:DNA transposition"/>
    <property type="evidence" value="ECO:0007669"/>
    <property type="project" value="InterPro"/>
</dbReference>
<evidence type="ECO:0000313" key="4">
    <source>
        <dbReference type="Proteomes" id="UP000198440"/>
    </source>
</evidence>
<reference evidence="3 4" key="1">
    <citation type="submission" date="2017-06" db="EMBL/GenBank/DDBJ databases">
        <authorList>
            <person name="Kim H.J."/>
            <person name="Triplett B.A."/>
        </authorList>
    </citation>
    <scope>NUCLEOTIDE SEQUENCE [LARGE SCALE GENOMIC DNA]</scope>
    <source>
        <strain evidence="3 4">DSM 11445</strain>
    </source>
</reference>
<evidence type="ECO:0000313" key="3">
    <source>
        <dbReference type="EMBL" id="SNT32396.1"/>
    </source>
</evidence>
<evidence type="ECO:0000259" key="1">
    <source>
        <dbReference type="Pfam" id="PF04986"/>
    </source>
</evidence>
<dbReference type="Pfam" id="PF04986">
    <property type="entry name" value="Y2_Tnp"/>
    <property type="match status" value="1"/>
</dbReference>
<dbReference type="InterPro" id="IPR026889">
    <property type="entry name" value="Zn_Tnp"/>
</dbReference>
<protein>
    <submittedName>
        <fullName evidence="3">Transposase zinc-binding domain-containing protein</fullName>
    </submittedName>
</protein>
<name>A0A239LPC2_9RHOB</name>
<dbReference type="PANTHER" id="PTHR37023:SF1">
    <property type="entry name" value="ISSOD25 TRANSPOSASE TNPA_ISSOD25"/>
    <property type="match status" value="1"/>
</dbReference>
<evidence type="ECO:0000259" key="2">
    <source>
        <dbReference type="Pfam" id="PF14319"/>
    </source>
</evidence>
<sequence length="384" mass="43055">MKVMSAIERCRTAALGGHVARCVDCAHEHIAYNSCRNRHCPKCQAGAAKAWLVAREAELLPVRYFHLVFTLPKQIANIAHQNKREIYNLLMRASADTVIKITADPKHLGARAGIISVLHIWGSAMTHHLLPGNGLPANHERAHVHMIVPGGGLSVDSTKWIACRKNFFLSVRVLSRLYRRLILEGLTKLHKAGKLHFFGEHVELIDRNAFDDFLKPLHQIDWVVYAKEPFAGPKAVLAYLSRYTHRIAISNSRLIRFDENSVTFKVKDYRLKGAGRHTTMTLATGEFIRRFLLHVLPRGQHRIRHYGFFGNGNRAANIARIRQLLGAKTPDHQHIDDTNTDDADQPPRVLALPCPCCGGQLIIVETIAPAQHPRAPPDPKRAAA</sequence>